<keyword evidence="4" id="KW-1185">Reference proteome</keyword>
<evidence type="ECO:0000313" key="3">
    <source>
        <dbReference type="EMBL" id="GAA0949028.1"/>
    </source>
</evidence>
<feature type="region of interest" description="Disordered" evidence="1">
    <location>
        <begin position="1"/>
        <end position="38"/>
    </location>
</feature>
<gene>
    <name evidence="3" type="ORF">GCM10009575_070740</name>
</gene>
<comment type="caution">
    <text evidence="3">The sequence shown here is derived from an EMBL/GenBank/DDBJ whole genome shotgun (WGS) entry which is preliminary data.</text>
</comment>
<proteinExistence type="predicted"/>
<reference evidence="4" key="1">
    <citation type="journal article" date="2019" name="Int. J. Syst. Evol. Microbiol.">
        <title>The Global Catalogue of Microorganisms (GCM) 10K type strain sequencing project: providing services to taxonomists for standard genome sequencing and annotation.</title>
        <authorList>
            <consortium name="The Broad Institute Genomics Platform"/>
            <consortium name="The Broad Institute Genome Sequencing Center for Infectious Disease"/>
            <person name="Wu L."/>
            <person name="Ma J."/>
        </authorList>
    </citation>
    <scope>NUCLEOTIDE SEQUENCE [LARGE SCALE GENOMIC DNA]</scope>
    <source>
        <strain evidence="4">JCM 11444</strain>
    </source>
</reference>
<dbReference type="Proteomes" id="UP001500418">
    <property type="component" value="Unassembled WGS sequence"/>
</dbReference>
<keyword evidence="2" id="KW-1133">Transmembrane helix</keyword>
<sequence>MGDAPPAPYRRTIDTFGDPGGDPMSARTRTRHTHPVDSGMDTRLPWWAVALPAVAFAALLLLLTGPTDAHADSGGSGPVSQVVELMRRTFEEAAP</sequence>
<evidence type="ECO:0000256" key="1">
    <source>
        <dbReference type="SAM" id="MobiDB-lite"/>
    </source>
</evidence>
<name>A0ABP4BC85_9ACTN</name>
<accession>A0ABP4BC85</accession>
<protein>
    <submittedName>
        <fullName evidence="3">Uncharacterized protein</fullName>
    </submittedName>
</protein>
<feature type="transmembrane region" description="Helical" evidence="2">
    <location>
        <begin position="44"/>
        <end position="63"/>
    </location>
</feature>
<dbReference type="EMBL" id="BAAAID010000061">
    <property type="protein sequence ID" value="GAA0949028.1"/>
    <property type="molecule type" value="Genomic_DNA"/>
</dbReference>
<organism evidence="3 4">
    <name type="scientific">Streptomyces rhizosphaericus</name>
    <dbReference type="NCBI Taxonomy" id="114699"/>
    <lineage>
        <taxon>Bacteria</taxon>
        <taxon>Bacillati</taxon>
        <taxon>Actinomycetota</taxon>
        <taxon>Actinomycetes</taxon>
        <taxon>Kitasatosporales</taxon>
        <taxon>Streptomycetaceae</taxon>
        <taxon>Streptomyces</taxon>
        <taxon>Streptomyces violaceusniger group</taxon>
    </lineage>
</organism>
<keyword evidence="2" id="KW-0812">Transmembrane</keyword>
<evidence type="ECO:0000313" key="4">
    <source>
        <dbReference type="Proteomes" id="UP001500418"/>
    </source>
</evidence>
<keyword evidence="2" id="KW-0472">Membrane</keyword>
<evidence type="ECO:0000256" key="2">
    <source>
        <dbReference type="SAM" id="Phobius"/>
    </source>
</evidence>